<feature type="region of interest" description="Disordered" evidence="1">
    <location>
        <begin position="208"/>
        <end position="321"/>
    </location>
</feature>
<organism evidence="2 3">
    <name type="scientific">Madurella fahalii</name>
    <dbReference type="NCBI Taxonomy" id="1157608"/>
    <lineage>
        <taxon>Eukaryota</taxon>
        <taxon>Fungi</taxon>
        <taxon>Dikarya</taxon>
        <taxon>Ascomycota</taxon>
        <taxon>Pezizomycotina</taxon>
        <taxon>Sordariomycetes</taxon>
        <taxon>Sordariomycetidae</taxon>
        <taxon>Sordariales</taxon>
        <taxon>Sordariales incertae sedis</taxon>
        <taxon>Madurella</taxon>
    </lineage>
</organism>
<evidence type="ECO:0000313" key="2">
    <source>
        <dbReference type="EMBL" id="GAB1316909.1"/>
    </source>
</evidence>
<evidence type="ECO:0000256" key="1">
    <source>
        <dbReference type="SAM" id="MobiDB-lite"/>
    </source>
</evidence>
<dbReference type="RefSeq" id="XP_070918640.1">
    <property type="nucleotide sequence ID" value="XM_071062539.1"/>
</dbReference>
<protein>
    <recommendedName>
        <fullName evidence="4">Gag protein</fullName>
    </recommendedName>
</protein>
<gene>
    <name evidence="2" type="ORF">MFIFM68171_07119</name>
</gene>
<proteinExistence type="predicted"/>
<feature type="compositionally biased region" description="Pro residues" evidence="1">
    <location>
        <begin position="300"/>
        <end position="317"/>
    </location>
</feature>
<evidence type="ECO:0008006" key="4">
    <source>
        <dbReference type="Google" id="ProtNLM"/>
    </source>
</evidence>
<dbReference type="GeneID" id="98177862"/>
<dbReference type="EMBL" id="BAAFSV010000004">
    <property type="protein sequence ID" value="GAB1316909.1"/>
    <property type="molecule type" value="Genomic_DNA"/>
</dbReference>
<accession>A0ABQ0GGP9</accession>
<keyword evidence="3" id="KW-1185">Reference proteome</keyword>
<dbReference type="Proteomes" id="UP001628179">
    <property type="component" value="Unassembled WGS sequence"/>
</dbReference>
<comment type="caution">
    <text evidence="2">The sequence shown here is derived from an EMBL/GenBank/DDBJ whole genome shotgun (WGS) entry which is preliminary data.</text>
</comment>
<sequence length="393" mass="42040">MSHHTTIRFLGSNDPEDPNCDVTCNNDAGAGAGANADTNTDLFDNDGGGEPYSDTYAEQASRTSPEFIYVPLSCWRHLDIAAEQRKHPWDKFLSGLTDPANGLREKWDSLDQDVQARILDFWPRLMSLAKTQWNRKVRDVLNNFHGNRLLHQSPDVEIDSSIVRFIVSSIETAKNAVSNDSVVVPRMPLAGQPPGFTAIFGTGAAGSTADNDAANGPHGALQPDTAGPAMAPTPSGSVARSSLQVVGNTPVVPQTQPEAPGGRKRRMEGSHGFRPRGAPSAVNRPNSQLPLRRAQHLGLPVPPPLPPPPPPPPPTIPPAGAQMTAVLSGYDQLAPAPPIGTVLPLAPTPALATQTGMSWLAQRHLLPLYLFQNPETGSTAYIQLRPWQTLNGV</sequence>
<feature type="region of interest" description="Disordered" evidence="1">
    <location>
        <begin position="33"/>
        <end position="56"/>
    </location>
</feature>
<feature type="compositionally biased region" description="Polar residues" evidence="1">
    <location>
        <begin position="234"/>
        <end position="257"/>
    </location>
</feature>
<name>A0ABQ0GGP9_9PEZI</name>
<reference evidence="2 3" key="1">
    <citation type="submission" date="2024-09" db="EMBL/GenBank/DDBJ databases">
        <title>Itraconazole resistance in Madurella fahalii resulting from another homologue of gene encoding cytochrome P450 14-alpha sterol demethylase (CYP51).</title>
        <authorList>
            <person name="Yoshioka I."/>
            <person name="Fahal A.H."/>
            <person name="Kaneko S."/>
            <person name="Yaguchi T."/>
        </authorList>
    </citation>
    <scope>NUCLEOTIDE SEQUENCE [LARGE SCALE GENOMIC DNA]</scope>
    <source>
        <strain evidence="2 3">IFM 68171</strain>
    </source>
</reference>
<evidence type="ECO:0000313" key="3">
    <source>
        <dbReference type="Proteomes" id="UP001628179"/>
    </source>
</evidence>